<protein>
    <submittedName>
        <fullName evidence="1">Uncharacterized protein</fullName>
    </submittedName>
</protein>
<proteinExistence type="predicted"/>
<comment type="caution">
    <text evidence="1">The sequence shown here is derived from an EMBL/GenBank/DDBJ whole genome shotgun (WGS) entry which is preliminary data.</text>
</comment>
<dbReference type="Proteomes" id="UP001189429">
    <property type="component" value="Unassembled WGS sequence"/>
</dbReference>
<reference evidence="1" key="1">
    <citation type="submission" date="2023-10" db="EMBL/GenBank/DDBJ databases">
        <authorList>
            <person name="Chen Y."/>
            <person name="Shah S."/>
            <person name="Dougan E. K."/>
            <person name="Thang M."/>
            <person name="Chan C."/>
        </authorList>
    </citation>
    <scope>NUCLEOTIDE SEQUENCE [LARGE SCALE GENOMIC DNA]</scope>
</reference>
<sequence>MDVAGNHADCKMLSTLSDDGIVPHASDVLFFTVEHINAAGAKLPQFATSVRRQSLTIQPLSLKLFDPLQERVVVLLESPRMMSVDTLQVLSYDMLQHSDIQSMKSWEFSSTSLEYSKALGVPRSSQKNLLS</sequence>
<name>A0ABN9T5K9_9DINO</name>
<gene>
    <name evidence="1" type="ORF">PCOR1329_LOCUS35799</name>
</gene>
<evidence type="ECO:0000313" key="1">
    <source>
        <dbReference type="EMBL" id="CAK0840335.1"/>
    </source>
</evidence>
<accession>A0ABN9T5K9</accession>
<evidence type="ECO:0000313" key="2">
    <source>
        <dbReference type="Proteomes" id="UP001189429"/>
    </source>
</evidence>
<keyword evidence="2" id="KW-1185">Reference proteome</keyword>
<dbReference type="EMBL" id="CAUYUJ010014371">
    <property type="protein sequence ID" value="CAK0840335.1"/>
    <property type="molecule type" value="Genomic_DNA"/>
</dbReference>
<organism evidence="1 2">
    <name type="scientific">Prorocentrum cordatum</name>
    <dbReference type="NCBI Taxonomy" id="2364126"/>
    <lineage>
        <taxon>Eukaryota</taxon>
        <taxon>Sar</taxon>
        <taxon>Alveolata</taxon>
        <taxon>Dinophyceae</taxon>
        <taxon>Prorocentrales</taxon>
        <taxon>Prorocentraceae</taxon>
        <taxon>Prorocentrum</taxon>
    </lineage>
</organism>